<evidence type="ECO:0000256" key="3">
    <source>
        <dbReference type="ARBA" id="ARBA00023319"/>
    </source>
</evidence>
<dbReference type="GO" id="GO:0009897">
    <property type="term" value="C:external side of plasma membrane"/>
    <property type="evidence" value="ECO:0007669"/>
    <property type="project" value="TreeGrafter"/>
</dbReference>
<dbReference type="Gene3D" id="2.60.40.10">
    <property type="entry name" value="Immunoglobulins"/>
    <property type="match status" value="1"/>
</dbReference>
<accession>A0A2I0TE86</accession>
<evidence type="ECO:0000313" key="6">
    <source>
        <dbReference type="Proteomes" id="UP000233556"/>
    </source>
</evidence>
<evidence type="ECO:0000259" key="4">
    <source>
        <dbReference type="PROSITE" id="PS50041"/>
    </source>
</evidence>
<comment type="subcellular location">
    <subcellularLocation>
        <location evidence="1">Membrane</location>
    </subcellularLocation>
</comment>
<dbReference type="GO" id="GO:0005102">
    <property type="term" value="F:signaling receptor binding"/>
    <property type="evidence" value="ECO:0007669"/>
    <property type="project" value="TreeGrafter"/>
</dbReference>
<dbReference type="GO" id="GO:0001817">
    <property type="term" value="P:regulation of cytokine production"/>
    <property type="evidence" value="ECO:0007669"/>
    <property type="project" value="TreeGrafter"/>
</dbReference>
<dbReference type="AlphaFoldDB" id="A0A2I0TE86"/>
<evidence type="ECO:0000313" key="5">
    <source>
        <dbReference type="EMBL" id="PKU32114.1"/>
    </source>
</evidence>
<dbReference type="Gene3D" id="3.10.100.10">
    <property type="entry name" value="Mannose-Binding Protein A, subunit A"/>
    <property type="match status" value="1"/>
</dbReference>
<evidence type="ECO:0000256" key="2">
    <source>
        <dbReference type="ARBA" id="ARBA00023136"/>
    </source>
</evidence>
<dbReference type="Pfam" id="PF00059">
    <property type="entry name" value="Lectin_C"/>
    <property type="match status" value="1"/>
</dbReference>
<dbReference type="SUPFAM" id="SSF56436">
    <property type="entry name" value="C-type lectin-like"/>
    <property type="match status" value="1"/>
</dbReference>
<feature type="domain" description="C-type lectin" evidence="4">
    <location>
        <begin position="112"/>
        <end position="205"/>
    </location>
</feature>
<dbReference type="Proteomes" id="UP000233556">
    <property type="component" value="Unassembled WGS sequence"/>
</dbReference>
<proteinExistence type="predicted"/>
<reference evidence="6" key="1">
    <citation type="submission" date="2017-11" db="EMBL/GenBank/DDBJ databases">
        <authorList>
            <person name="Lima N.C."/>
            <person name="Parody-Merino A.M."/>
            <person name="Battley P.F."/>
            <person name="Fidler A.E."/>
            <person name="Prosdocimi F."/>
        </authorList>
    </citation>
    <scope>NUCLEOTIDE SEQUENCE [LARGE SCALE GENOMIC DNA]</scope>
</reference>
<gene>
    <name evidence="5" type="ORF">llap_17581</name>
</gene>
<dbReference type="InterPro" id="IPR016187">
    <property type="entry name" value="CTDL_fold"/>
</dbReference>
<keyword evidence="2" id="KW-0472">Membrane</keyword>
<reference evidence="6" key="2">
    <citation type="submission" date="2017-12" db="EMBL/GenBank/DDBJ databases">
        <title>Genome sequence of the Bar-tailed Godwit (Limosa lapponica baueri).</title>
        <authorList>
            <person name="Lima N.C.B."/>
            <person name="Parody-Merino A.M."/>
            <person name="Battley P.F."/>
            <person name="Fidler A.E."/>
            <person name="Prosdocimi F."/>
        </authorList>
    </citation>
    <scope>NUCLEOTIDE SEQUENCE [LARGE SCALE GENOMIC DNA]</scope>
</reference>
<dbReference type="PROSITE" id="PS50041">
    <property type="entry name" value="C_TYPE_LECTIN_2"/>
    <property type="match status" value="1"/>
</dbReference>
<protein>
    <submittedName>
        <fullName evidence="5">Butyrophilin subfamily 3 member a2-like isoform x1</fullName>
    </submittedName>
</protein>
<dbReference type="SUPFAM" id="SSF48726">
    <property type="entry name" value="Immunoglobulin"/>
    <property type="match status" value="1"/>
</dbReference>
<dbReference type="PANTHER" id="PTHR24100:SF149">
    <property type="entry name" value="BG-LIKE ANTIGEN 1-RELATED"/>
    <property type="match status" value="1"/>
</dbReference>
<sequence>MEEYIGRTELAREGLSNGSLDLRISGLRPSDDGQYVCTVQDAASYGEATVDLEAADIAFAFQRNKLHGWSNELHYWSNKLQHWSNKLHYWSGKSFCFLRIQVKLTAMLVVEGLSILGTIQAAAAFLALTLGEAFIEEMMGNTTVAWTGLRIHQGKETEWTWGDRSPLQKILSPVVGPKEDNACGAIGRGRLNSHICSTPLHWICQREATEI</sequence>
<dbReference type="GO" id="GO:0050852">
    <property type="term" value="P:T cell receptor signaling pathway"/>
    <property type="evidence" value="ECO:0007669"/>
    <property type="project" value="TreeGrafter"/>
</dbReference>
<dbReference type="EMBL" id="KZ511781">
    <property type="protein sequence ID" value="PKU32114.1"/>
    <property type="molecule type" value="Genomic_DNA"/>
</dbReference>
<dbReference type="InterPro" id="IPR013783">
    <property type="entry name" value="Ig-like_fold"/>
</dbReference>
<name>A0A2I0TE86_LIMLA</name>
<dbReference type="OrthoDB" id="9397540at2759"/>
<keyword evidence="3" id="KW-0393">Immunoglobulin domain</keyword>
<dbReference type="PANTHER" id="PTHR24100">
    <property type="entry name" value="BUTYROPHILIN"/>
    <property type="match status" value="1"/>
</dbReference>
<keyword evidence="6" id="KW-1185">Reference proteome</keyword>
<evidence type="ECO:0000256" key="1">
    <source>
        <dbReference type="ARBA" id="ARBA00004370"/>
    </source>
</evidence>
<dbReference type="InterPro" id="IPR050504">
    <property type="entry name" value="IgSF_BTN/MOG"/>
</dbReference>
<organism evidence="5 6">
    <name type="scientific">Limosa lapponica baueri</name>
    <dbReference type="NCBI Taxonomy" id="1758121"/>
    <lineage>
        <taxon>Eukaryota</taxon>
        <taxon>Metazoa</taxon>
        <taxon>Chordata</taxon>
        <taxon>Craniata</taxon>
        <taxon>Vertebrata</taxon>
        <taxon>Euteleostomi</taxon>
        <taxon>Archelosauria</taxon>
        <taxon>Archosauria</taxon>
        <taxon>Dinosauria</taxon>
        <taxon>Saurischia</taxon>
        <taxon>Theropoda</taxon>
        <taxon>Coelurosauria</taxon>
        <taxon>Aves</taxon>
        <taxon>Neognathae</taxon>
        <taxon>Neoaves</taxon>
        <taxon>Charadriiformes</taxon>
        <taxon>Scolopacidae</taxon>
        <taxon>Limosa</taxon>
    </lineage>
</organism>
<dbReference type="InterPro" id="IPR036179">
    <property type="entry name" value="Ig-like_dom_sf"/>
</dbReference>
<dbReference type="InterPro" id="IPR016186">
    <property type="entry name" value="C-type_lectin-like/link_sf"/>
</dbReference>
<dbReference type="InterPro" id="IPR001304">
    <property type="entry name" value="C-type_lectin-like"/>
</dbReference>